<evidence type="ECO:0000256" key="1">
    <source>
        <dbReference type="SAM" id="MobiDB-lite"/>
    </source>
</evidence>
<sequence>MQAHYLPQRATPVAPAAEQQDSQVSEAQQQQAGQGALAGARHGADIVVAAGTPRLDLTSCSRDELVTQVQTMQAIVSKLTDELRHAKQERTKGMSLFIKLKSVLAARESMQFSAASVTASHPTPVVESGEADAPEGWGAGQPRGSIGDDGHHPGYRAAPGATGHPAAFTTLGSAVPSALNAGAALHPSCIQCRQGSGLAASLRNTCGAVQEYHSSLPLSQVSSSPPSSKPALTQANPSPCKDFEHICTAPTPRRTKQPCKRAGDLEAVHDQSSPAATQVAASNRACEASQVMETAGDTSSTSGFSHLPTEGSPLNSLASLGTSHLLPLPAPLGDDEACSTFFPHDPCKRGGLGQSIGQDGVGLKHREGGARVTPSGAGQEGLSE</sequence>
<feature type="region of interest" description="Disordered" evidence="1">
    <location>
        <begin position="217"/>
        <end position="237"/>
    </location>
</feature>
<proteinExistence type="predicted"/>
<reference evidence="2 3" key="1">
    <citation type="submission" date="2020-02" db="EMBL/GenBank/DDBJ databases">
        <title>Draft genome sequence of Haematococcus lacustris strain NIES-144.</title>
        <authorList>
            <person name="Morimoto D."/>
            <person name="Nakagawa S."/>
            <person name="Yoshida T."/>
            <person name="Sawayama S."/>
        </authorList>
    </citation>
    <scope>NUCLEOTIDE SEQUENCE [LARGE SCALE GENOMIC DNA]</scope>
    <source>
        <strain evidence="2 3">NIES-144</strain>
    </source>
</reference>
<evidence type="ECO:0000313" key="2">
    <source>
        <dbReference type="EMBL" id="GFH19130.1"/>
    </source>
</evidence>
<feature type="region of interest" description="Disordered" evidence="1">
    <location>
        <begin position="121"/>
        <end position="161"/>
    </location>
</feature>
<dbReference type="Proteomes" id="UP000485058">
    <property type="component" value="Unassembled WGS sequence"/>
</dbReference>
<feature type="compositionally biased region" description="Low complexity" evidence="1">
    <location>
        <begin position="217"/>
        <end position="232"/>
    </location>
</feature>
<comment type="caution">
    <text evidence="2">The sequence shown here is derived from an EMBL/GenBank/DDBJ whole genome shotgun (WGS) entry which is preliminary data.</text>
</comment>
<protein>
    <submittedName>
        <fullName evidence="2">Uncharacterized protein</fullName>
    </submittedName>
</protein>
<keyword evidence="3" id="KW-1185">Reference proteome</keyword>
<feature type="region of interest" description="Disordered" evidence="1">
    <location>
        <begin position="1"/>
        <end position="37"/>
    </location>
</feature>
<feature type="non-terminal residue" evidence="2">
    <location>
        <position position="1"/>
    </location>
</feature>
<accession>A0A699ZCH8</accession>
<feature type="non-terminal residue" evidence="2">
    <location>
        <position position="384"/>
    </location>
</feature>
<dbReference type="AlphaFoldDB" id="A0A699ZCH8"/>
<dbReference type="EMBL" id="BLLF01001411">
    <property type="protein sequence ID" value="GFH19130.1"/>
    <property type="molecule type" value="Genomic_DNA"/>
</dbReference>
<feature type="compositionally biased region" description="Low complexity" evidence="1">
    <location>
        <begin position="16"/>
        <end position="37"/>
    </location>
</feature>
<evidence type="ECO:0000313" key="3">
    <source>
        <dbReference type="Proteomes" id="UP000485058"/>
    </source>
</evidence>
<organism evidence="2 3">
    <name type="scientific">Haematococcus lacustris</name>
    <name type="common">Green alga</name>
    <name type="synonym">Haematococcus pluvialis</name>
    <dbReference type="NCBI Taxonomy" id="44745"/>
    <lineage>
        <taxon>Eukaryota</taxon>
        <taxon>Viridiplantae</taxon>
        <taxon>Chlorophyta</taxon>
        <taxon>core chlorophytes</taxon>
        <taxon>Chlorophyceae</taxon>
        <taxon>CS clade</taxon>
        <taxon>Chlamydomonadales</taxon>
        <taxon>Haematococcaceae</taxon>
        <taxon>Haematococcus</taxon>
    </lineage>
</organism>
<name>A0A699ZCH8_HAELA</name>
<feature type="region of interest" description="Disordered" evidence="1">
    <location>
        <begin position="349"/>
        <end position="384"/>
    </location>
</feature>
<gene>
    <name evidence="2" type="ORF">HaLaN_16031</name>
</gene>